<organism evidence="1">
    <name type="scientific">Oryza meridionalis</name>
    <dbReference type="NCBI Taxonomy" id="40149"/>
    <lineage>
        <taxon>Eukaryota</taxon>
        <taxon>Viridiplantae</taxon>
        <taxon>Streptophyta</taxon>
        <taxon>Embryophyta</taxon>
        <taxon>Tracheophyta</taxon>
        <taxon>Spermatophyta</taxon>
        <taxon>Magnoliopsida</taxon>
        <taxon>Liliopsida</taxon>
        <taxon>Poales</taxon>
        <taxon>Poaceae</taxon>
        <taxon>BOP clade</taxon>
        <taxon>Oryzoideae</taxon>
        <taxon>Oryzeae</taxon>
        <taxon>Oryzinae</taxon>
        <taxon>Oryza</taxon>
    </lineage>
</organism>
<evidence type="ECO:0000313" key="2">
    <source>
        <dbReference type="Proteomes" id="UP000008021"/>
    </source>
</evidence>
<reference evidence="1" key="2">
    <citation type="submission" date="2018-05" db="EMBL/GenBank/DDBJ databases">
        <title>OmerRS3 (Oryza meridionalis Reference Sequence Version 3).</title>
        <authorList>
            <person name="Zhang J."/>
            <person name="Kudrna D."/>
            <person name="Lee S."/>
            <person name="Talag J."/>
            <person name="Welchert J."/>
            <person name="Wing R.A."/>
        </authorList>
    </citation>
    <scope>NUCLEOTIDE SEQUENCE [LARGE SCALE GENOMIC DNA]</scope>
    <source>
        <strain evidence="1">cv. OR44</strain>
    </source>
</reference>
<name>A0A0E0DKP7_9ORYZ</name>
<dbReference type="AlphaFoldDB" id="A0A0E0DKP7"/>
<dbReference type="Proteomes" id="UP000008021">
    <property type="component" value="Chromosome 5"/>
</dbReference>
<protein>
    <submittedName>
        <fullName evidence="1">Uncharacterized protein</fullName>
    </submittedName>
</protein>
<dbReference type="Gramene" id="OMERI05G00060.1">
    <property type="protein sequence ID" value="OMERI05G00060.1"/>
    <property type="gene ID" value="OMERI05G00060"/>
</dbReference>
<evidence type="ECO:0000313" key="1">
    <source>
        <dbReference type="EnsemblPlants" id="OMERI05G00060.1"/>
    </source>
</evidence>
<keyword evidence="2" id="KW-1185">Reference proteome</keyword>
<accession>A0A0E0DKP7</accession>
<dbReference type="HOGENOM" id="CLU_2708975_0_0_1"/>
<proteinExistence type="predicted"/>
<sequence>MWFSYSAYRKYVVDPECIDRRSEKKKKNGTTLKLKRNFPCSKQPPGIVLIVWILHLRVHPSVLPIQDQLAAAQ</sequence>
<reference evidence="1" key="1">
    <citation type="submission" date="2015-04" db="UniProtKB">
        <authorList>
            <consortium name="EnsemblPlants"/>
        </authorList>
    </citation>
    <scope>IDENTIFICATION</scope>
</reference>
<dbReference type="EnsemblPlants" id="OMERI05G00060.1">
    <property type="protein sequence ID" value="OMERI05G00060.1"/>
    <property type="gene ID" value="OMERI05G00060"/>
</dbReference>